<reference evidence="2 3" key="1">
    <citation type="submission" date="2019-07" db="EMBL/GenBank/DDBJ databases">
        <authorList>
            <person name="Zhou L.-Y."/>
        </authorList>
    </citation>
    <scope>NUCLEOTIDE SEQUENCE [LARGE SCALE GENOMIC DNA]</scope>
    <source>
        <strain evidence="2 3">YIM 101269</strain>
    </source>
</reference>
<dbReference type="Pfam" id="PF14029">
    <property type="entry name" value="DUF4244"/>
    <property type="match status" value="1"/>
</dbReference>
<name>A0A553K1G0_9ACTN</name>
<sequence length="87" mass="9701">MGTRAPWRKGITMTNHNIDDEAGALEAAPRRAAVRRLAERGLTTIEYAIGLVAAATVALTLLRIFNDNRFFEILWEWVVGIFDMLAA</sequence>
<comment type="caution">
    <text evidence="2">The sequence shown here is derived from an EMBL/GenBank/DDBJ whole genome shotgun (WGS) entry which is preliminary data.</text>
</comment>
<dbReference type="EMBL" id="VKKG01000002">
    <property type="protein sequence ID" value="TRY18533.1"/>
    <property type="molecule type" value="Genomic_DNA"/>
</dbReference>
<feature type="transmembrane region" description="Helical" evidence="1">
    <location>
        <begin position="45"/>
        <end position="65"/>
    </location>
</feature>
<keyword evidence="3" id="KW-1185">Reference proteome</keyword>
<evidence type="ECO:0000313" key="2">
    <source>
        <dbReference type="EMBL" id="TRY18533.1"/>
    </source>
</evidence>
<keyword evidence="1" id="KW-0812">Transmembrane</keyword>
<evidence type="ECO:0000313" key="3">
    <source>
        <dbReference type="Proteomes" id="UP000317638"/>
    </source>
</evidence>
<protein>
    <submittedName>
        <fullName evidence="2">DUF4244 domain-containing protein</fullName>
    </submittedName>
</protein>
<proteinExistence type="predicted"/>
<organism evidence="2 3">
    <name type="scientific">Tessaracoccus rhinocerotis</name>
    <dbReference type="NCBI Taxonomy" id="1689449"/>
    <lineage>
        <taxon>Bacteria</taxon>
        <taxon>Bacillati</taxon>
        <taxon>Actinomycetota</taxon>
        <taxon>Actinomycetes</taxon>
        <taxon>Propionibacteriales</taxon>
        <taxon>Propionibacteriaceae</taxon>
        <taxon>Tessaracoccus</taxon>
    </lineage>
</organism>
<accession>A0A553K1G0</accession>
<dbReference type="Proteomes" id="UP000317638">
    <property type="component" value="Unassembled WGS sequence"/>
</dbReference>
<dbReference type="InterPro" id="IPR025338">
    <property type="entry name" value="DUF4244"/>
</dbReference>
<keyword evidence="1" id="KW-0472">Membrane</keyword>
<dbReference type="AlphaFoldDB" id="A0A553K1G0"/>
<keyword evidence="1" id="KW-1133">Transmembrane helix</keyword>
<evidence type="ECO:0000256" key="1">
    <source>
        <dbReference type="SAM" id="Phobius"/>
    </source>
</evidence>
<gene>
    <name evidence="2" type="ORF">FOJ82_05225</name>
</gene>